<reference evidence="2 3" key="1">
    <citation type="submission" date="2020-08" db="EMBL/GenBank/DDBJ databases">
        <title>Putative novel bacterial strains isolated from necrotic wheat leaf tissues caused by Xanthomonas translucens.</title>
        <authorList>
            <person name="Tambong J.T."/>
        </authorList>
    </citation>
    <scope>NUCLEOTIDE SEQUENCE [LARGE SCALE GENOMIC DNA]</scope>
    <source>
        <strain evidence="3">DOAB 1063</strain>
    </source>
</reference>
<feature type="region of interest" description="Disordered" evidence="1">
    <location>
        <begin position="52"/>
        <end position="73"/>
    </location>
</feature>
<feature type="compositionally biased region" description="Basic residues" evidence="1">
    <location>
        <begin position="63"/>
        <end position="73"/>
    </location>
</feature>
<protein>
    <submittedName>
        <fullName evidence="2">Uncharacterized protein</fullName>
    </submittedName>
</protein>
<accession>A0ABR7AKE5</accession>
<organism evidence="2 3">
    <name type="scientific">Sphingomonas albertensis</name>
    <dbReference type="NCBI Taxonomy" id="2762591"/>
    <lineage>
        <taxon>Bacteria</taxon>
        <taxon>Pseudomonadati</taxon>
        <taxon>Pseudomonadota</taxon>
        <taxon>Alphaproteobacteria</taxon>
        <taxon>Sphingomonadales</taxon>
        <taxon>Sphingomonadaceae</taxon>
        <taxon>Sphingomonas</taxon>
    </lineage>
</organism>
<keyword evidence="3" id="KW-1185">Reference proteome</keyword>
<evidence type="ECO:0000313" key="3">
    <source>
        <dbReference type="Proteomes" id="UP000597613"/>
    </source>
</evidence>
<proteinExistence type="predicted"/>
<dbReference type="RefSeq" id="WP_187502706.1">
    <property type="nucleotide sequence ID" value="NZ_CP162536.1"/>
</dbReference>
<gene>
    <name evidence="2" type="ORF">H8S47_04405</name>
</gene>
<name>A0ABR7AKE5_9SPHN</name>
<evidence type="ECO:0000256" key="1">
    <source>
        <dbReference type="SAM" id="MobiDB-lite"/>
    </source>
</evidence>
<comment type="caution">
    <text evidence="2">The sequence shown here is derived from an EMBL/GenBank/DDBJ whole genome shotgun (WGS) entry which is preliminary data.</text>
</comment>
<dbReference type="EMBL" id="JACONT010000006">
    <property type="protein sequence ID" value="MBC3940924.1"/>
    <property type="molecule type" value="Genomic_DNA"/>
</dbReference>
<sequence length="73" mass="7681">MSVALFHDIGVGLFVASGATAAGAIANSLIPQWPRIVRLALGEIELPLQVSDGISHPSTNGSRHQRIQKQGHS</sequence>
<dbReference type="Proteomes" id="UP000597613">
    <property type="component" value="Unassembled WGS sequence"/>
</dbReference>
<evidence type="ECO:0000313" key="2">
    <source>
        <dbReference type="EMBL" id="MBC3940924.1"/>
    </source>
</evidence>